<evidence type="ECO:0000259" key="5">
    <source>
        <dbReference type="PROSITE" id="PS50102"/>
    </source>
</evidence>
<dbReference type="EMBL" id="JALJOU010000052">
    <property type="protein sequence ID" value="KAK9828077.1"/>
    <property type="molecule type" value="Genomic_DNA"/>
</dbReference>
<dbReference type="InterPro" id="IPR035979">
    <property type="entry name" value="RBD_domain_sf"/>
</dbReference>
<organism evidence="6 7">
    <name type="scientific">Elliptochloris bilobata</name>
    <dbReference type="NCBI Taxonomy" id="381761"/>
    <lineage>
        <taxon>Eukaryota</taxon>
        <taxon>Viridiplantae</taxon>
        <taxon>Chlorophyta</taxon>
        <taxon>core chlorophytes</taxon>
        <taxon>Trebouxiophyceae</taxon>
        <taxon>Trebouxiophyceae incertae sedis</taxon>
        <taxon>Elliptochloris clade</taxon>
        <taxon>Elliptochloris</taxon>
    </lineage>
</organism>
<gene>
    <name evidence="6" type="ORF">WJX81_000557</name>
</gene>
<dbReference type="InterPro" id="IPR052285">
    <property type="entry name" value="NEXT_complex_subunit"/>
</dbReference>
<evidence type="ECO:0000256" key="3">
    <source>
        <dbReference type="ARBA" id="ARBA00023242"/>
    </source>
</evidence>
<feature type="domain" description="RRM" evidence="5">
    <location>
        <begin position="9"/>
        <end position="85"/>
    </location>
</feature>
<dbReference type="Pfam" id="PF00076">
    <property type="entry name" value="RRM_1"/>
    <property type="match status" value="1"/>
</dbReference>
<dbReference type="GO" id="GO:0003723">
    <property type="term" value="F:RNA binding"/>
    <property type="evidence" value="ECO:0007669"/>
    <property type="project" value="UniProtKB-UniRule"/>
</dbReference>
<sequence>MQAQQQATDTLYLGNLDARVTRRLVYELCCQAGPVARVSVPEEAPGTHKGYAFCQYEDLESAKYAKALFEARVTLFGRLRIEGREWATQHRGTLWLHATSQEPKPAALREVEGFYHALAALAGAGAP</sequence>
<dbReference type="PANTHER" id="PTHR13798">
    <property type="entry name" value="RNA BINDING MOTIF RBM PROTEIN -RELATED"/>
    <property type="match status" value="1"/>
</dbReference>
<protein>
    <recommendedName>
        <fullName evidence="5">RRM domain-containing protein</fullName>
    </recommendedName>
</protein>
<dbReference type="GO" id="GO:0005654">
    <property type="term" value="C:nucleoplasm"/>
    <property type="evidence" value="ECO:0007669"/>
    <property type="project" value="UniProtKB-SubCell"/>
</dbReference>
<dbReference type="PANTHER" id="PTHR13798:SF11">
    <property type="entry name" value="RNA-BINDING PROTEIN 7-RELATED"/>
    <property type="match status" value="1"/>
</dbReference>
<comment type="subcellular location">
    <subcellularLocation>
        <location evidence="1">Nucleus</location>
        <location evidence="1">Nucleoplasm</location>
    </subcellularLocation>
</comment>
<dbReference type="InterPro" id="IPR000504">
    <property type="entry name" value="RRM_dom"/>
</dbReference>
<reference evidence="6 7" key="1">
    <citation type="journal article" date="2024" name="Nat. Commun.">
        <title>Phylogenomics reveals the evolutionary origins of lichenization in chlorophyte algae.</title>
        <authorList>
            <person name="Puginier C."/>
            <person name="Libourel C."/>
            <person name="Otte J."/>
            <person name="Skaloud P."/>
            <person name="Haon M."/>
            <person name="Grisel S."/>
            <person name="Petersen M."/>
            <person name="Berrin J.G."/>
            <person name="Delaux P.M."/>
            <person name="Dal Grande F."/>
            <person name="Keller J."/>
        </authorList>
    </citation>
    <scope>NUCLEOTIDE SEQUENCE [LARGE SCALE GENOMIC DNA]</scope>
    <source>
        <strain evidence="6 7">SAG 245.80</strain>
    </source>
</reference>
<evidence type="ECO:0000313" key="6">
    <source>
        <dbReference type="EMBL" id="KAK9828077.1"/>
    </source>
</evidence>
<evidence type="ECO:0000256" key="4">
    <source>
        <dbReference type="PROSITE-ProRule" id="PRU00176"/>
    </source>
</evidence>
<dbReference type="SMART" id="SM00360">
    <property type="entry name" value="RRM"/>
    <property type="match status" value="1"/>
</dbReference>
<proteinExistence type="predicted"/>
<dbReference type="SUPFAM" id="SSF54928">
    <property type="entry name" value="RNA-binding domain, RBD"/>
    <property type="match status" value="1"/>
</dbReference>
<keyword evidence="2 4" id="KW-0694">RNA-binding</keyword>
<comment type="caution">
    <text evidence="6">The sequence shown here is derived from an EMBL/GenBank/DDBJ whole genome shotgun (WGS) entry which is preliminary data.</text>
</comment>
<evidence type="ECO:0000256" key="1">
    <source>
        <dbReference type="ARBA" id="ARBA00004642"/>
    </source>
</evidence>
<dbReference type="Gene3D" id="3.30.70.330">
    <property type="match status" value="1"/>
</dbReference>
<dbReference type="Proteomes" id="UP001445335">
    <property type="component" value="Unassembled WGS sequence"/>
</dbReference>
<evidence type="ECO:0000256" key="2">
    <source>
        <dbReference type="ARBA" id="ARBA00022884"/>
    </source>
</evidence>
<keyword evidence="7" id="KW-1185">Reference proteome</keyword>
<keyword evidence="3" id="KW-0539">Nucleus</keyword>
<name>A0AAW1R478_9CHLO</name>
<accession>A0AAW1R478</accession>
<dbReference type="AlphaFoldDB" id="A0AAW1R478"/>
<dbReference type="InterPro" id="IPR012677">
    <property type="entry name" value="Nucleotide-bd_a/b_plait_sf"/>
</dbReference>
<evidence type="ECO:0000313" key="7">
    <source>
        <dbReference type="Proteomes" id="UP001445335"/>
    </source>
</evidence>
<dbReference type="PROSITE" id="PS50102">
    <property type="entry name" value="RRM"/>
    <property type="match status" value="1"/>
</dbReference>